<evidence type="ECO:0000256" key="1">
    <source>
        <dbReference type="ARBA" id="ARBA00022428"/>
    </source>
</evidence>
<comment type="pathway">
    <text evidence="7">Quinol/quinone metabolism; menaquinone biosynthesis.</text>
</comment>
<dbReference type="GO" id="GO:0000287">
    <property type="term" value="F:magnesium ion binding"/>
    <property type="evidence" value="ECO:0007669"/>
    <property type="project" value="UniProtKB-UniRule"/>
</dbReference>
<evidence type="ECO:0000259" key="9">
    <source>
        <dbReference type="Pfam" id="PF02776"/>
    </source>
</evidence>
<dbReference type="GO" id="GO:0009234">
    <property type="term" value="P:menaquinone biosynthetic process"/>
    <property type="evidence" value="ECO:0007669"/>
    <property type="project" value="UniProtKB-UniRule"/>
</dbReference>
<keyword evidence="1 7" id="KW-0474">Menaquinone biosynthesis</keyword>
<evidence type="ECO:0000256" key="3">
    <source>
        <dbReference type="ARBA" id="ARBA00022723"/>
    </source>
</evidence>
<dbReference type="GO" id="GO:0070204">
    <property type="term" value="F:2-succinyl-5-enolpyruvyl-6-hydroxy-3-cyclohexene-1-carboxylic-acid synthase activity"/>
    <property type="evidence" value="ECO:0007669"/>
    <property type="project" value="UniProtKB-UniRule"/>
</dbReference>
<dbReference type="InterPro" id="IPR029035">
    <property type="entry name" value="DHS-like_NAD/FAD-binding_dom"/>
</dbReference>
<evidence type="ECO:0000256" key="7">
    <source>
        <dbReference type="HAMAP-Rule" id="MF_01659"/>
    </source>
</evidence>
<dbReference type="InterPro" id="IPR012001">
    <property type="entry name" value="Thiamin_PyroP_enz_TPP-bd_dom"/>
</dbReference>
<dbReference type="Pfam" id="PF16582">
    <property type="entry name" value="TPP_enzyme_M_2"/>
    <property type="match status" value="1"/>
</dbReference>
<dbReference type="InterPro" id="IPR032264">
    <property type="entry name" value="MenD_middle"/>
</dbReference>
<organism evidence="11 12">
    <name type="scientific">Priestia flexa</name>
    <dbReference type="NCBI Taxonomy" id="86664"/>
    <lineage>
        <taxon>Bacteria</taxon>
        <taxon>Bacillati</taxon>
        <taxon>Bacillota</taxon>
        <taxon>Bacilli</taxon>
        <taxon>Bacillales</taxon>
        <taxon>Bacillaceae</taxon>
        <taxon>Priestia</taxon>
    </lineage>
</organism>
<dbReference type="InterPro" id="IPR029061">
    <property type="entry name" value="THDP-binding"/>
</dbReference>
<dbReference type="EC" id="2.2.1.9" evidence="7"/>
<evidence type="ECO:0000259" key="10">
    <source>
        <dbReference type="Pfam" id="PF16582"/>
    </source>
</evidence>
<dbReference type="CDD" id="cd07037">
    <property type="entry name" value="TPP_PYR_MenD"/>
    <property type="match status" value="1"/>
</dbReference>
<evidence type="ECO:0000256" key="6">
    <source>
        <dbReference type="ARBA" id="ARBA00023211"/>
    </source>
</evidence>
<dbReference type="SUPFAM" id="SSF52467">
    <property type="entry name" value="DHS-like NAD/FAD-binding domain"/>
    <property type="match status" value="1"/>
</dbReference>
<comment type="catalytic activity">
    <reaction evidence="7">
        <text>isochorismate + 2-oxoglutarate + H(+) = 5-enolpyruvoyl-6-hydroxy-2-succinyl-cyclohex-3-ene-1-carboxylate + CO2</text>
        <dbReference type="Rhea" id="RHEA:25593"/>
        <dbReference type="ChEBI" id="CHEBI:15378"/>
        <dbReference type="ChEBI" id="CHEBI:16526"/>
        <dbReference type="ChEBI" id="CHEBI:16810"/>
        <dbReference type="ChEBI" id="CHEBI:29780"/>
        <dbReference type="ChEBI" id="CHEBI:58818"/>
        <dbReference type="EC" id="2.2.1.9"/>
    </reaction>
</comment>
<dbReference type="Pfam" id="PF02776">
    <property type="entry name" value="TPP_enzyme_N"/>
    <property type="match status" value="1"/>
</dbReference>
<dbReference type="HAMAP" id="MF_01659">
    <property type="entry name" value="MenD"/>
    <property type="match status" value="1"/>
</dbReference>
<sequence>MDHTDQLTAYVAAFVDELAKLGVNHVVVSPGSRSTPIAMLMSEHEKIKVHLNIDERSAGFFALGMAKAKNQPVALVCTSGTAAANYFPAVVEAHHSRVPLLVITADRPHELREVGAPQAINQQYLFSHYAKWFVDTALPEAAEEAIRYIRTLAGRAVSVSAGAPKGPVHINMPLREPIVPNLSLENLWSLHERDNSYVSFNKGNPMLSSQAFAHIGQFIKDETKGLIICGDQLNGEDKQAIVELANYLQFPIIADPLSQMRSGDHAKNLVIDTYDSFLKKEGIQPLLKPEVVIRFGAMPVSKGLTLFLKAYEPKAVFVVDESNGWRDPTLRSTHMIQCNEGLFARELPKYIGSKKSSNSWSEKWIELNKQVKDSLKINLQDKWFEGSIVQELSKLLPANSALFIGNSMPIRDVDSFFFATDKPIHLFANRGANGIDGVVSSALGVSTEYEHTVLLIGDLSFYHDLNGLLAAKMHNLNLTVVLINNDGGGIFSFLPQSKEEKHFEFLFGTPTGLQFEHAAKLYEGTFSRAYTADELHCALKASFKEGGLHIIEVPTARKENVEMHREIWSDVSQVINLSEFEE</sequence>
<dbReference type="UniPathway" id="UPA01057">
    <property type="reaction ID" value="UER00164"/>
</dbReference>
<reference evidence="11" key="1">
    <citation type="submission" date="2020-12" db="EMBL/GenBank/DDBJ databases">
        <title>PHA producing bacteria isolated from mangrove.</title>
        <authorList>
            <person name="Zheng W."/>
            <person name="Yu S."/>
            <person name="Huang Y."/>
        </authorList>
    </citation>
    <scope>NUCLEOTIDE SEQUENCE</scope>
    <source>
        <strain evidence="11">GN22-4</strain>
    </source>
</reference>
<comment type="pathway">
    <text evidence="7">Quinol/quinone metabolism; 1,4-dihydroxy-2-naphthoate biosynthesis; 1,4-dihydroxy-2-naphthoate from chorismate: step 2/7.</text>
</comment>
<dbReference type="RefSeq" id="WP_206782193.1">
    <property type="nucleotide sequence ID" value="NZ_CP090431.1"/>
</dbReference>
<dbReference type="CDD" id="cd02009">
    <property type="entry name" value="TPP_SHCHC_synthase"/>
    <property type="match status" value="1"/>
</dbReference>
<feature type="domain" description="Thiamine pyrophosphate enzyme N-terminal TPP-binding" evidence="9">
    <location>
        <begin position="12"/>
        <end position="123"/>
    </location>
</feature>
<comment type="cofactor">
    <cofactor evidence="7">
        <name>thiamine diphosphate</name>
        <dbReference type="ChEBI" id="CHEBI:58937"/>
    </cofactor>
    <text evidence="7">Binds 1 thiamine pyrophosphate per subunit.</text>
</comment>
<keyword evidence="4 7" id="KW-0460">Magnesium</keyword>
<evidence type="ECO:0000259" key="8">
    <source>
        <dbReference type="Pfam" id="PF02775"/>
    </source>
</evidence>
<comment type="caution">
    <text evidence="11">The sequence shown here is derived from an EMBL/GenBank/DDBJ whole genome shotgun (WGS) entry which is preliminary data.</text>
</comment>
<dbReference type="EMBL" id="JAEMWV010000001">
    <property type="protein sequence ID" value="MBN8250790.1"/>
    <property type="molecule type" value="Genomic_DNA"/>
</dbReference>
<dbReference type="PANTHER" id="PTHR42916:SF1">
    <property type="entry name" value="PROTEIN PHYLLO, CHLOROPLASTIC"/>
    <property type="match status" value="1"/>
</dbReference>
<proteinExistence type="inferred from homology"/>
<dbReference type="Pfam" id="PF02775">
    <property type="entry name" value="TPP_enzyme_C"/>
    <property type="match status" value="1"/>
</dbReference>
<dbReference type="PANTHER" id="PTHR42916">
    <property type="entry name" value="2-SUCCINYL-5-ENOLPYRUVYL-6-HYDROXY-3-CYCLOHEXENE-1-CARBOXYLATE SYNTHASE"/>
    <property type="match status" value="1"/>
</dbReference>
<comment type="function">
    <text evidence="7">Catalyzes the thiamine diphosphate-dependent decarboxylation of 2-oxoglutarate and the subsequent addition of the resulting succinic semialdehyde-thiamine pyrophosphate anion to isochorismate to yield 2-succinyl-5-enolpyruvyl-6-hydroxy-3-cyclohexene-1-carboxylate (SEPHCHC).</text>
</comment>
<keyword evidence="2 7" id="KW-0808">Transferase</keyword>
<dbReference type="Gene3D" id="3.40.50.1220">
    <property type="entry name" value="TPP-binding domain"/>
    <property type="match status" value="1"/>
</dbReference>
<feature type="domain" description="Thiamine pyrophosphate enzyme TPP-binding" evidence="8">
    <location>
        <begin position="420"/>
        <end position="553"/>
    </location>
</feature>
<evidence type="ECO:0000256" key="5">
    <source>
        <dbReference type="ARBA" id="ARBA00023052"/>
    </source>
</evidence>
<dbReference type="NCBIfam" id="TIGR00173">
    <property type="entry name" value="menD"/>
    <property type="match status" value="1"/>
</dbReference>
<keyword evidence="3 7" id="KW-0479">Metal-binding</keyword>
<protein>
    <recommendedName>
        <fullName evidence="7">2-succinyl-5-enolpyruvyl-6-hydroxy-3-cyclohexene-1-carboxylate synthase</fullName>
        <shortName evidence="7">SEPHCHC synthase</shortName>
        <ecNumber evidence="7">2.2.1.9</ecNumber>
    </recommendedName>
    <alternativeName>
        <fullName evidence="7">Menaquinone biosynthesis protein MenD</fullName>
    </alternativeName>
</protein>
<comment type="similarity">
    <text evidence="7">Belongs to the TPP enzyme family. MenD subfamily.</text>
</comment>
<feature type="domain" description="Menaquinone biosynthesis protein MenD middle" evidence="10">
    <location>
        <begin position="222"/>
        <end position="404"/>
    </location>
</feature>
<evidence type="ECO:0000256" key="4">
    <source>
        <dbReference type="ARBA" id="ARBA00022842"/>
    </source>
</evidence>
<dbReference type="PIRSF" id="PIRSF004983">
    <property type="entry name" value="MenD"/>
    <property type="match status" value="1"/>
</dbReference>
<dbReference type="Gene3D" id="3.40.50.970">
    <property type="match status" value="2"/>
</dbReference>
<gene>
    <name evidence="7 11" type="primary">menD</name>
    <name evidence="11" type="ORF">JF537_04240</name>
</gene>
<keyword evidence="5 7" id="KW-0786">Thiamine pyrophosphate</keyword>
<keyword evidence="6 7" id="KW-0464">Manganese</keyword>
<dbReference type="InterPro" id="IPR011766">
    <property type="entry name" value="TPP_enzyme_TPP-bd"/>
</dbReference>
<dbReference type="UniPathway" id="UPA00079"/>
<dbReference type="GO" id="GO:0030145">
    <property type="term" value="F:manganese ion binding"/>
    <property type="evidence" value="ECO:0007669"/>
    <property type="project" value="UniProtKB-UniRule"/>
</dbReference>
<name>A0A8I1SMC7_9BACI</name>
<dbReference type="InterPro" id="IPR004433">
    <property type="entry name" value="MenaQ_synth_MenD"/>
</dbReference>
<dbReference type="SUPFAM" id="SSF52518">
    <property type="entry name" value="Thiamin diphosphate-binding fold (THDP-binding)"/>
    <property type="match status" value="2"/>
</dbReference>
<evidence type="ECO:0000256" key="2">
    <source>
        <dbReference type="ARBA" id="ARBA00022679"/>
    </source>
</evidence>
<comment type="subunit">
    <text evidence="7">Homodimer.</text>
</comment>
<dbReference type="GeneID" id="93684106"/>
<evidence type="ECO:0000313" key="11">
    <source>
        <dbReference type="EMBL" id="MBN8250790.1"/>
    </source>
</evidence>
<dbReference type="Proteomes" id="UP000664578">
    <property type="component" value="Unassembled WGS sequence"/>
</dbReference>
<dbReference type="GO" id="GO:0030976">
    <property type="term" value="F:thiamine pyrophosphate binding"/>
    <property type="evidence" value="ECO:0007669"/>
    <property type="project" value="UniProtKB-UniRule"/>
</dbReference>
<dbReference type="AlphaFoldDB" id="A0A8I1SMC7"/>
<evidence type="ECO:0000313" key="12">
    <source>
        <dbReference type="Proteomes" id="UP000664578"/>
    </source>
</evidence>
<comment type="cofactor">
    <cofactor evidence="7">
        <name>Mg(2+)</name>
        <dbReference type="ChEBI" id="CHEBI:18420"/>
    </cofactor>
    <cofactor evidence="7">
        <name>Mn(2+)</name>
        <dbReference type="ChEBI" id="CHEBI:29035"/>
    </cofactor>
</comment>
<accession>A0A8I1SMC7</accession>